<evidence type="ECO:0000313" key="1">
    <source>
        <dbReference type="EMBL" id="GGE58343.1"/>
    </source>
</evidence>
<comment type="caution">
    <text evidence="1">The sequence shown here is derived from an EMBL/GenBank/DDBJ whole genome shotgun (WGS) entry which is preliminary data.</text>
</comment>
<sequence>MNSNVDYKLVYKGIHYLDLVARNTQNGGTILDIIFDKKMNNCMKIDVHTSYADGLTTTIDRLVYDNELLTTWELITSYDTHTIFSRELLDSYLSKASTISALS</sequence>
<dbReference type="EMBL" id="BMFK01000001">
    <property type="protein sequence ID" value="GGE58343.1"/>
    <property type="molecule type" value="Genomic_DNA"/>
</dbReference>
<name>A0A917ELR3_9BACI</name>
<reference evidence="1" key="2">
    <citation type="submission" date="2020-09" db="EMBL/GenBank/DDBJ databases">
        <authorList>
            <person name="Sun Q."/>
            <person name="Zhou Y."/>
        </authorList>
    </citation>
    <scope>NUCLEOTIDE SEQUENCE</scope>
    <source>
        <strain evidence="1">CGMCC 1.12698</strain>
    </source>
</reference>
<accession>A0A917ELR3</accession>
<gene>
    <name evidence="1" type="ORF">GCM10007140_05840</name>
</gene>
<protein>
    <submittedName>
        <fullName evidence="1">Uncharacterized protein</fullName>
    </submittedName>
</protein>
<dbReference type="Proteomes" id="UP000605259">
    <property type="component" value="Unassembled WGS sequence"/>
</dbReference>
<reference evidence="1" key="1">
    <citation type="journal article" date="2014" name="Int. J. Syst. Evol. Microbiol.">
        <title>Complete genome sequence of Corynebacterium casei LMG S-19264T (=DSM 44701T), isolated from a smear-ripened cheese.</title>
        <authorList>
            <consortium name="US DOE Joint Genome Institute (JGI-PGF)"/>
            <person name="Walter F."/>
            <person name="Albersmeier A."/>
            <person name="Kalinowski J."/>
            <person name="Ruckert C."/>
        </authorList>
    </citation>
    <scope>NUCLEOTIDE SEQUENCE</scope>
    <source>
        <strain evidence="1">CGMCC 1.12698</strain>
    </source>
</reference>
<evidence type="ECO:0000313" key="2">
    <source>
        <dbReference type="Proteomes" id="UP000605259"/>
    </source>
</evidence>
<dbReference type="RefSeq" id="WP_188386939.1">
    <property type="nucleotide sequence ID" value="NZ_BMFK01000001.1"/>
</dbReference>
<proteinExistence type="predicted"/>
<dbReference type="AlphaFoldDB" id="A0A917ELR3"/>
<organism evidence="1 2">
    <name type="scientific">Priestia taiwanensis</name>
    <dbReference type="NCBI Taxonomy" id="1347902"/>
    <lineage>
        <taxon>Bacteria</taxon>
        <taxon>Bacillati</taxon>
        <taxon>Bacillota</taxon>
        <taxon>Bacilli</taxon>
        <taxon>Bacillales</taxon>
        <taxon>Bacillaceae</taxon>
        <taxon>Priestia</taxon>
    </lineage>
</organism>
<keyword evidence="2" id="KW-1185">Reference proteome</keyword>